<feature type="transmembrane region" description="Helical" evidence="6">
    <location>
        <begin position="181"/>
        <end position="198"/>
    </location>
</feature>
<organism evidence="7 8">
    <name type="scientific">Heterodera trifolii</name>
    <dbReference type="NCBI Taxonomy" id="157864"/>
    <lineage>
        <taxon>Eukaryota</taxon>
        <taxon>Metazoa</taxon>
        <taxon>Ecdysozoa</taxon>
        <taxon>Nematoda</taxon>
        <taxon>Chromadorea</taxon>
        <taxon>Rhabditida</taxon>
        <taxon>Tylenchina</taxon>
        <taxon>Tylenchomorpha</taxon>
        <taxon>Tylenchoidea</taxon>
        <taxon>Heteroderidae</taxon>
        <taxon>Heteroderinae</taxon>
        <taxon>Heterodera</taxon>
    </lineage>
</organism>
<feature type="transmembrane region" description="Helical" evidence="6">
    <location>
        <begin position="111"/>
        <end position="144"/>
    </location>
</feature>
<feature type="transmembrane region" description="Helical" evidence="6">
    <location>
        <begin position="80"/>
        <end position="99"/>
    </location>
</feature>
<feature type="transmembrane region" description="Helical" evidence="6">
    <location>
        <begin position="21"/>
        <end position="41"/>
    </location>
</feature>
<evidence type="ECO:0000256" key="3">
    <source>
        <dbReference type="ARBA" id="ARBA00022989"/>
    </source>
</evidence>
<feature type="transmembrane region" description="Helical" evidence="6">
    <location>
        <begin position="453"/>
        <end position="481"/>
    </location>
</feature>
<dbReference type="Proteomes" id="UP001620626">
    <property type="component" value="Unassembled WGS sequence"/>
</dbReference>
<proteinExistence type="inferred from homology"/>
<comment type="subcellular location">
    <subcellularLocation>
        <location evidence="1">Membrane</location>
        <topology evidence="1">Multi-pass membrane protein</topology>
    </subcellularLocation>
</comment>
<evidence type="ECO:0000313" key="8">
    <source>
        <dbReference type="Proteomes" id="UP001620626"/>
    </source>
</evidence>
<evidence type="ECO:0000256" key="2">
    <source>
        <dbReference type="ARBA" id="ARBA00022692"/>
    </source>
</evidence>
<protein>
    <submittedName>
        <fullName evidence="7">Uncharacterized protein</fullName>
    </submittedName>
</protein>
<dbReference type="GO" id="GO:0016020">
    <property type="term" value="C:membrane"/>
    <property type="evidence" value="ECO:0007669"/>
    <property type="project" value="UniProtKB-SubCell"/>
</dbReference>
<comment type="caution">
    <text evidence="7">The sequence shown here is derived from an EMBL/GenBank/DDBJ whole genome shotgun (WGS) entry which is preliminary data.</text>
</comment>
<name>A0ABD2LXF7_9BILA</name>
<feature type="transmembrane region" description="Helical" evidence="6">
    <location>
        <begin position="501"/>
        <end position="520"/>
    </location>
</feature>
<evidence type="ECO:0000256" key="1">
    <source>
        <dbReference type="ARBA" id="ARBA00004141"/>
    </source>
</evidence>
<evidence type="ECO:0000313" key="7">
    <source>
        <dbReference type="EMBL" id="KAL3119927.1"/>
    </source>
</evidence>
<evidence type="ECO:0000256" key="6">
    <source>
        <dbReference type="SAM" id="Phobius"/>
    </source>
</evidence>
<dbReference type="AlphaFoldDB" id="A0ABD2LXF7"/>
<dbReference type="Pfam" id="PF03062">
    <property type="entry name" value="MBOAT"/>
    <property type="match status" value="1"/>
</dbReference>
<feature type="transmembrane region" description="Helical" evidence="6">
    <location>
        <begin position="298"/>
        <end position="320"/>
    </location>
</feature>
<keyword evidence="2 6" id="KW-0812">Transmembrane</keyword>
<gene>
    <name evidence="7" type="ORF">niasHT_007055</name>
</gene>
<dbReference type="PANTHER" id="PTHR13285">
    <property type="entry name" value="ACYLTRANSFERASE"/>
    <property type="match status" value="1"/>
</dbReference>
<evidence type="ECO:0000256" key="5">
    <source>
        <dbReference type="ARBA" id="ARBA00038268"/>
    </source>
</evidence>
<feature type="transmembrane region" description="Helical" evidence="6">
    <location>
        <begin position="257"/>
        <end position="278"/>
    </location>
</feature>
<dbReference type="InterPro" id="IPR051085">
    <property type="entry name" value="MB_O-acyltransferase"/>
</dbReference>
<dbReference type="InterPro" id="IPR004299">
    <property type="entry name" value="MBOAT_fam"/>
</dbReference>
<evidence type="ECO:0000256" key="4">
    <source>
        <dbReference type="ARBA" id="ARBA00023136"/>
    </source>
</evidence>
<feature type="transmembrane region" description="Helical" evidence="6">
    <location>
        <begin position="218"/>
        <end position="236"/>
    </location>
</feature>
<feature type="transmembrane region" description="Helical" evidence="6">
    <location>
        <begin position="384"/>
        <end position="405"/>
    </location>
</feature>
<keyword evidence="4 6" id="KW-0472">Membrane</keyword>
<feature type="transmembrane region" description="Helical" evidence="6">
    <location>
        <begin position="360"/>
        <end position="378"/>
    </location>
</feature>
<dbReference type="PANTHER" id="PTHR13285:SF18">
    <property type="entry name" value="PROTEIN-CYSTEINE N-PALMITOYLTRANSFERASE RASP"/>
    <property type="match status" value="1"/>
</dbReference>
<accession>A0ABD2LXF7</accession>
<sequence length="540" mass="61673">MTTKSAKMWFKISGNYPIGGIELCFYFVVWLSHSLLAFLLATNASRSVGHWLDHWLEPSSYSSALRMDNSDIELKLFRQSLPNVLGAFAINSVVFRLILRLGLSKNGRSLLLISVWFALNAYLASVRCLLLVIFATFVLLSVTLLSNCQLFAWAFAILAIAKVSVWAPFSSDPAKYYREFNFYLYSAIKAINLSVFLVRNRPAIRLDFELAMEFLQYLLYPPFSTAVIVLFEDFRCQFRQVNEQISRLKMSSLFCRAFRLLFWFFVLDFLLHLCKANAFFNSPFSLLEHLNHYEVASIAYVVGHLFHLKYFLIFGIPSLFASFDGFHSPGAPICVARVAKYSQMWRYFDRGLYNFLKEQLYIPLITFGAFASVHRQIGPNLATIFLRHFVPMFAVFAFVLFWHGLSPNYFCWVSLSATALIAERIGQSLPKWHTIWPNCSEATFVRLKAASMLFTVIPGIFGIFFFLGLNGVGAFVFRSLFLDGLSQILSLRIFSSNSAGFVLLHLFLLGFCFNNVCLFIDAKLKPANQRKNGKGSEKSE</sequence>
<reference evidence="7 8" key="1">
    <citation type="submission" date="2024-10" db="EMBL/GenBank/DDBJ databases">
        <authorList>
            <person name="Kim D."/>
        </authorList>
    </citation>
    <scope>NUCLEOTIDE SEQUENCE [LARGE SCALE GENOMIC DNA]</scope>
    <source>
        <strain evidence="7">BH-2024</strain>
    </source>
</reference>
<keyword evidence="3 6" id="KW-1133">Transmembrane helix</keyword>
<dbReference type="EMBL" id="JBICBT010000228">
    <property type="protein sequence ID" value="KAL3119927.1"/>
    <property type="molecule type" value="Genomic_DNA"/>
</dbReference>
<comment type="similarity">
    <text evidence="5">Belongs to the membrane-bound acyltransferase family. HHAT subfamily.</text>
</comment>
<keyword evidence="8" id="KW-1185">Reference proteome</keyword>
<feature type="transmembrane region" description="Helical" evidence="6">
    <location>
        <begin position="150"/>
        <end position="169"/>
    </location>
</feature>